<evidence type="ECO:0000256" key="1">
    <source>
        <dbReference type="ARBA" id="ARBA00001947"/>
    </source>
</evidence>
<accession>A0A543FKD2</accession>
<dbReference type="InterPro" id="IPR020843">
    <property type="entry name" value="ER"/>
</dbReference>
<dbReference type="RefSeq" id="WP_141892803.1">
    <property type="nucleotide sequence ID" value="NZ_BAABLH010000001.1"/>
</dbReference>
<dbReference type="Pfam" id="PF00107">
    <property type="entry name" value="ADH_zinc_N"/>
    <property type="match status" value="1"/>
</dbReference>
<evidence type="ECO:0000313" key="8">
    <source>
        <dbReference type="EMBL" id="TQM34327.1"/>
    </source>
</evidence>
<dbReference type="PANTHER" id="PTHR43350:SF21">
    <property type="entry name" value="S-NITROSOMYCOTHIOL REDUCTASE MSCR"/>
    <property type="match status" value="1"/>
</dbReference>
<dbReference type="GO" id="GO:0016491">
    <property type="term" value="F:oxidoreductase activity"/>
    <property type="evidence" value="ECO:0007669"/>
    <property type="project" value="UniProtKB-KW"/>
</dbReference>
<gene>
    <name evidence="8" type="ORF">FB391_0614</name>
</gene>
<comment type="cofactor">
    <cofactor evidence="1 6">
        <name>Zn(2+)</name>
        <dbReference type="ChEBI" id="CHEBI:29105"/>
    </cofactor>
</comment>
<evidence type="ECO:0000259" key="7">
    <source>
        <dbReference type="SMART" id="SM00829"/>
    </source>
</evidence>
<dbReference type="Proteomes" id="UP000320235">
    <property type="component" value="Unassembled WGS sequence"/>
</dbReference>
<dbReference type="GO" id="GO:0008270">
    <property type="term" value="F:zinc ion binding"/>
    <property type="evidence" value="ECO:0007669"/>
    <property type="project" value="InterPro"/>
</dbReference>
<organism evidence="8 9">
    <name type="scientific">Microbacterium kyungheense</name>
    <dbReference type="NCBI Taxonomy" id="1263636"/>
    <lineage>
        <taxon>Bacteria</taxon>
        <taxon>Bacillati</taxon>
        <taxon>Actinomycetota</taxon>
        <taxon>Actinomycetes</taxon>
        <taxon>Micrococcales</taxon>
        <taxon>Microbacteriaceae</taxon>
        <taxon>Microbacterium</taxon>
    </lineage>
</organism>
<comment type="caution">
    <text evidence="8">The sequence shown here is derived from an EMBL/GenBank/DDBJ whole genome shotgun (WGS) entry which is preliminary data.</text>
</comment>
<evidence type="ECO:0000256" key="4">
    <source>
        <dbReference type="ARBA" id="ARBA00022833"/>
    </source>
</evidence>
<dbReference type="SUPFAM" id="SSF50129">
    <property type="entry name" value="GroES-like"/>
    <property type="match status" value="1"/>
</dbReference>
<dbReference type="SUPFAM" id="SSF51735">
    <property type="entry name" value="NAD(P)-binding Rossmann-fold domains"/>
    <property type="match status" value="1"/>
</dbReference>
<dbReference type="Gene3D" id="3.90.180.10">
    <property type="entry name" value="Medium-chain alcohol dehydrogenases, catalytic domain"/>
    <property type="match status" value="1"/>
</dbReference>
<evidence type="ECO:0000256" key="3">
    <source>
        <dbReference type="ARBA" id="ARBA00022723"/>
    </source>
</evidence>
<keyword evidence="9" id="KW-1185">Reference proteome</keyword>
<dbReference type="EMBL" id="VFPE01000001">
    <property type="protein sequence ID" value="TQM34327.1"/>
    <property type="molecule type" value="Genomic_DNA"/>
</dbReference>
<keyword evidence="3 6" id="KW-0479">Metal-binding</keyword>
<dbReference type="InterPro" id="IPR036291">
    <property type="entry name" value="NAD(P)-bd_dom_sf"/>
</dbReference>
<evidence type="ECO:0000256" key="6">
    <source>
        <dbReference type="RuleBase" id="RU361277"/>
    </source>
</evidence>
<dbReference type="InterPro" id="IPR011032">
    <property type="entry name" value="GroES-like_sf"/>
</dbReference>
<dbReference type="PROSITE" id="PS00059">
    <property type="entry name" value="ADH_ZINC"/>
    <property type="match status" value="1"/>
</dbReference>
<dbReference type="AlphaFoldDB" id="A0A543FKD2"/>
<evidence type="ECO:0000256" key="5">
    <source>
        <dbReference type="ARBA" id="ARBA00023002"/>
    </source>
</evidence>
<dbReference type="InterPro" id="IPR013154">
    <property type="entry name" value="ADH-like_N"/>
</dbReference>
<keyword evidence="4 6" id="KW-0862">Zinc</keyword>
<dbReference type="InterPro" id="IPR002328">
    <property type="entry name" value="ADH_Zn_CS"/>
</dbReference>
<dbReference type="Pfam" id="PF08240">
    <property type="entry name" value="ADH_N"/>
    <property type="match status" value="1"/>
</dbReference>
<reference evidence="8 9" key="1">
    <citation type="submission" date="2019-06" db="EMBL/GenBank/DDBJ databases">
        <title>Sequencing the genomes of 1000 actinobacteria strains.</title>
        <authorList>
            <person name="Klenk H.-P."/>
        </authorList>
    </citation>
    <scope>NUCLEOTIDE SEQUENCE [LARGE SCALE GENOMIC DNA]</scope>
    <source>
        <strain evidence="8 9">DSM 105492</strain>
    </source>
</reference>
<sequence>MKITGAVLEVSGAQPPFAASHPFTIGEVELDPPGPGEILVRIEAAGVCHSDLSVVDGNRVRPVPMLLGHEAAGIVEQLGDGVPDLAPGDRVVMTFLPRCGECEGCRSHGRLPCLTGSAANNAGTLLGGAGRLHRTTPDGRQSVHHHLGVSAFATHAVVSRASVARVDPDVPADVAALLGCAVLTGGGAVVNAGRPEPGTRVIVVGLGGVGMAALLVAVALGHEVVGIDTVAEKLDFARECGAAAALSPAEALDDGIRAPLVVEAAGAARAFETAVALTSPGGTTVTVGLPAPDARASVSPLQLTAEARTIVGSYLGSAVPSRDIPRYVELWRAGRLPLERLVSSRIRLDELDAAMDRLAAGGELRQLIVFDHPTPERNLA</sequence>
<dbReference type="PANTHER" id="PTHR43350">
    <property type="entry name" value="NAD-DEPENDENT ALCOHOL DEHYDROGENASE"/>
    <property type="match status" value="1"/>
</dbReference>
<dbReference type="SMART" id="SM00829">
    <property type="entry name" value="PKS_ER"/>
    <property type="match status" value="1"/>
</dbReference>
<keyword evidence="5" id="KW-0560">Oxidoreductase</keyword>
<evidence type="ECO:0000313" key="9">
    <source>
        <dbReference type="Proteomes" id="UP000320235"/>
    </source>
</evidence>
<evidence type="ECO:0000256" key="2">
    <source>
        <dbReference type="ARBA" id="ARBA00008072"/>
    </source>
</evidence>
<protein>
    <submittedName>
        <fullName evidence="8">Alcohol dehydrogenase</fullName>
    </submittedName>
</protein>
<proteinExistence type="inferred from homology"/>
<dbReference type="OrthoDB" id="334894at2"/>
<feature type="domain" description="Enoyl reductase (ER)" evidence="7">
    <location>
        <begin position="18"/>
        <end position="369"/>
    </location>
</feature>
<comment type="similarity">
    <text evidence="2 6">Belongs to the zinc-containing alcohol dehydrogenase family.</text>
</comment>
<name>A0A543FKD2_9MICO</name>
<dbReference type="Gene3D" id="3.40.50.720">
    <property type="entry name" value="NAD(P)-binding Rossmann-like Domain"/>
    <property type="match status" value="1"/>
</dbReference>
<dbReference type="InterPro" id="IPR013149">
    <property type="entry name" value="ADH-like_C"/>
</dbReference>